<dbReference type="AlphaFoldDB" id="A0AAD6NMT7"/>
<proteinExistence type="predicted"/>
<sequence length="358" mass="39931">MLLAAILPALCAILLQPNPTNGFPFDAGFPEKLNHHHILAIRDAPSHVPVQAVNVRPGVLLSHLQKLNPRMRPTFVETRGKFNISQWSFNSSMWNVGLADYLSHPRVLRTVKLSDAMERMKTANGSANTITARDTRFFTKDWQPFDLKGEKQPQEVKPMYAENSNAKDKGFSGITIKPRASHFTEGVYMRLDEMRETANTFCGMFDAHMYKFAIGSTDPGLIKQFSIGTIYKAVKLEDKNKAQINFVFNFHPSYSWTDKHYWYSMSIFTGIQGMCWRFMANFLTKDTAPDGVVGGADPPDSRGGWMGFGNGKDGNSASEAAWRVRWAIDPYVPGSDEESTPKEGPGEADNGLPAGKPN</sequence>
<keyword evidence="4" id="KW-1185">Reference proteome</keyword>
<protein>
    <submittedName>
        <fullName evidence="3">Uncharacterized protein</fullName>
    </submittedName>
</protein>
<gene>
    <name evidence="3" type="ORF">Dda_3409</name>
</gene>
<evidence type="ECO:0000313" key="4">
    <source>
        <dbReference type="Proteomes" id="UP001221413"/>
    </source>
</evidence>
<evidence type="ECO:0000256" key="2">
    <source>
        <dbReference type="SAM" id="SignalP"/>
    </source>
</evidence>
<dbReference type="Proteomes" id="UP001221413">
    <property type="component" value="Unassembled WGS sequence"/>
</dbReference>
<keyword evidence="2" id="KW-0732">Signal</keyword>
<name>A0AAD6NMT7_DREDA</name>
<feature type="chain" id="PRO_5042220085" evidence="2">
    <location>
        <begin position="23"/>
        <end position="358"/>
    </location>
</feature>
<dbReference type="EMBL" id="JAQGDS010000003">
    <property type="protein sequence ID" value="KAJ6262598.1"/>
    <property type="molecule type" value="Genomic_DNA"/>
</dbReference>
<evidence type="ECO:0000256" key="1">
    <source>
        <dbReference type="SAM" id="MobiDB-lite"/>
    </source>
</evidence>
<comment type="caution">
    <text evidence="3">The sequence shown here is derived from an EMBL/GenBank/DDBJ whole genome shotgun (WGS) entry which is preliminary data.</text>
</comment>
<feature type="signal peptide" evidence="2">
    <location>
        <begin position="1"/>
        <end position="22"/>
    </location>
</feature>
<accession>A0AAD6NMT7</accession>
<reference evidence="3" key="1">
    <citation type="submission" date="2023-01" db="EMBL/GenBank/DDBJ databases">
        <title>The chitinases involved in constricting ring structure development in the nematode-trapping fungus Drechslerella dactyloides.</title>
        <authorList>
            <person name="Wang R."/>
            <person name="Zhang L."/>
            <person name="Tang P."/>
            <person name="Li S."/>
            <person name="Liang L."/>
        </authorList>
    </citation>
    <scope>NUCLEOTIDE SEQUENCE</scope>
    <source>
        <strain evidence="3">YMF1.00031</strain>
    </source>
</reference>
<evidence type="ECO:0000313" key="3">
    <source>
        <dbReference type="EMBL" id="KAJ6262598.1"/>
    </source>
</evidence>
<feature type="region of interest" description="Disordered" evidence="1">
    <location>
        <begin position="289"/>
        <end position="310"/>
    </location>
</feature>
<organism evidence="3 4">
    <name type="scientific">Drechslerella dactyloides</name>
    <name type="common">Nematode-trapping fungus</name>
    <name type="synonym">Arthrobotrys dactyloides</name>
    <dbReference type="NCBI Taxonomy" id="74499"/>
    <lineage>
        <taxon>Eukaryota</taxon>
        <taxon>Fungi</taxon>
        <taxon>Dikarya</taxon>
        <taxon>Ascomycota</taxon>
        <taxon>Pezizomycotina</taxon>
        <taxon>Orbiliomycetes</taxon>
        <taxon>Orbiliales</taxon>
        <taxon>Orbiliaceae</taxon>
        <taxon>Drechslerella</taxon>
    </lineage>
</organism>
<feature type="region of interest" description="Disordered" evidence="1">
    <location>
        <begin position="331"/>
        <end position="358"/>
    </location>
</feature>